<organism evidence="1">
    <name type="scientific">Mus musculus</name>
    <name type="common">Mouse</name>
    <dbReference type="NCBI Taxonomy" id="10090"/>
    <lineage>
        <taxon>Eukaryota</taxon>
        <taxon>Metazoa</taxon>
        <taxon>Chordata</taxon>
        <taxon>Craniata</taxon>
        <taxon>Vertebrata</taxon>
        <taxon>Euteleostomi</taxon>
        <taxon>Mammalia</taxon>
        <taxon>Eutheria</taxon>
        <taxon>Euarchontoglires</taxon>
        <taxon>Glires</taxon>
        <taxon>Rodentia</taxon>
        <taxon>Myomorpha</taxon>
        <taxon>Muroidea</taxon>
        <taxon>Muridae</taxon>
        <taxon>Murinae</taxon>
        <taxon>Mus</taxon>
        <taxon>Mus</taxon>
    </lineage>
</organism>
<dbReference type="EMBL" id="AF466883">
    <property type="protein sequence ID" value="AAM21004.1"/>
    <property type="molecule type" value="Genomic_DNA"/>
</dbReference>
<name>Q78ZW7_MOUSE</name>
<dbReference type="AlphaFoldDB" id="Q78ZW7"/>
<sequence length="102" mass="11581">MYRTKLAGISSLRLWGQGSKGLQTWHTTTHADMICGCSSGWSTVSFKSWSLYRYADGRLLILEIIGDNFNETQSLPPVPEALHGFRRQVSITWFCNNDLFHA</sequence>
<proteinExistence type="predicted"/>
<accession>Q78ZW7</accession>
<evidence type="ECO:0000313" key="1">
    <source>
        <dbReference type="EMBL" id="AAM21004.1"/>
    </source>
</evidence>
<protein>
    <submittedName>
        <fullName evidence="1">Uncharacterized protein</fullName>
    </submittedName>
</protein>
<reference evidence="1" key="1">
    <citation type="submission" date="2002-01" db="EMBL/GenBank/DDBJ databases">
        <title>Genomic Sequence Analysis in the Mouse t-complex Region.</title>
        <authorList>
            <person name="Brathwaite M."/>
            <person name="Waeltz P."/>
            <person name="Qian Y."/>
            <person name="Dudekula D."/>
            <person name="Schlessinger D."/>
            <person name="Nagaraja R."/>
        </authorList>
    </citation>
    <scope>NUCLEOTIDE SEQUENCE</scope>
    <source>
        <strain evidence="1">129S6/SvEvTac</strain>
    </source>
</reference>